<dbReference type="Proteomes" id="UP000053831">
    <property type="component" value="Unassembled WGS sequence"/>
</dbReference>
<accession>A0A0N0RTQ2</accession>
<gene>
    <name evidence="1" type="ORF">ESCO_006819</name>
</gene>
<organism evidence="1 2">
    <name type="scientific">Escovopsis weberi</name>
    <dbReference type="NCBI Taxonomy" id="150374"/>
    <lineage>
        <taxon>Eukaryota</taxon>
        <taxon>Fungi</taxon>
        <taxon>Dikarya</taxon>
        <taxon>Ascomycota</taxon>
        <taxon>Pezizomycotina</taxon>
        <taxon>Sordariomycetes</taxon>
        <taxon>Hypocreomycetidae</taxon>
        <taxon>Hypocreales</taxon>
        <taxon>Hypocreaceae</taxon>
        <taxon>Escovopsis</taxon>
    </lineage>
</organism>
<comment type="caution">
    <text evidence="1">The sequence shown here is derived from an EMBL/GenBank/DDBJ whole genome shotgun (WGS) entry which is preliminary data.</text>
</comment>
<evidence type="ECO:0000313" key="1">
    <source>
        <dbReference type="EMBL" id="KOS20653.1"/>
    </source>
</evidence>
<protein>
    <submittedName>
        <fullName evidence="1">Postreplication repair E3 ubiquitin-protein ligase rad18</fullName>
    </submittedName>
</protein>
<keyword evidence="2" id="KW-1185">Reference proteome</keyword>
<dbReference type="AlphaFoldDB" id="A0A0N0RTQ2"/>
<dbReference type="STRING" id="150374.A0A0N0RTQ2"/>
<reference evidence="1 2" key="1">
    <citation type="submission" date="2015-07" db="EMBL/GenBank/DDBJ databases">
        <title>The genome of the fungus Escovopsis weberi, a specialized disease agent of ant agriculture.</title>
        <authorList>
            <person name="de Man T.J."/>
            <person name="Stajich J.E."/>
            <person name="Kubicek C.P."/>
            <person name="Chenthamara K."/>
            <person name="Atanasova L."/>
            <person name="Druzhinina I.S."/>
            <person name="Birnbaum S."/>
            <person name="Barribeau S.M."/>
            <person name="Teiling C."/>
            <person name="Suen G."/>
            <person name="Currie C."/>
            <person name="Gerardo N.M."/>
        </authorList>
    </citation>
    <scope>NUCLEOTIDE SEQUENCE [LARGE SCALE GENOMIC DNA]</scope>
</reference>
<evidence type="ECO:0000313" key="2">
    <source>
        <dbReference type="Proteomes" id="UP000053831"/>
    </source>
</evidence>
<name>A0A0N0RTQ2_ESCWE</name>
<dbReference type="EMBL" id="LGSR01000015">
    <property type="protein sequence ID" value="KOS20653.1"/>
    <property type="molecule type" value="Genomic_DNA"/>
</dbReference>
<dbReference type="OrthoDB" id="9049620at2759"/>
<proteinExistence type="predicted"/>
<sequence>MSELGIACSGPRPIVEKRHKEWTTLWNSNCDSANPKTKAQLLQDLDVWERTLGSRALVAGRAAQNAALVKDKDFDGKATS</sequence>